<dbReference type="InterPro" id="IPR000210">
    <property type="entry name" value="BTB/POZ_dom"/>
</dbReference>
<feature type="compositionally biased region" description="Polar residues" evidence="1">
    <location>
        <begin position="189"/>
        <end position="200"/>
    </location>
</feature>
<evidence type="ECO:0000313" key="4">
    <source>
        <dbReference type="Proteomes" id="UP001221413"/>
    </source>
</evidence>
<gene>
    <name evidence="3" type="ORF">Dda_8722</name>
</gene>
<accession>A0AAD6NHK0</accession>
<dbReference type="PANTHER" id="PTHR47843:SF5">
    <property type="entry name" value="BTB_POZ DOMAIN PROTEIN"/>
    <property type="match status" value="1"/>
</dbReference>
<dbReference type="PANTHER" id="PTHR47843">
    <property type="entry name" value="BTB DOMAIN-CONTAINING PROTEIN-RELATED"/>
    <property type="match status" value="1"/>
</dbReference>
<keyword evidence="4" id="KW-1185">Reference proteome</keyword>
<proteinExistence type="predicted"/>
<dbReference type="InterPro" id="IPR011333">
    <property type="entry name" value="SKP1/BTB/POZ_sf"/>
</dbReference>
<dbReference type="Pfam" id="PF00651">
    <property type="entry name" value="BTB"/>
    <property type="match status" value="1"/>
</dbReference>
<evidence type="ECO:0000313" key="3">
    <source>
        <dbReference type="EMBL" id="KAJ6256853.1"/>
    </source>
</evidence>
<feature type="domain" description="BTB" evidence="2">
    <location>
        <begin position="14"/>
        <end position="78"/>
    </location>
</feature>
<feature type="region of interest" description="Disordered" evidence="1">
    <location>
        <begin position="111"/>
        <end position="200"/>
    </location>
</feature>
<evidence type="ECO:0000259" key="2">
    <source>
        <dbReference type="PROSITE" id="PS50097"/>
    </source>
</evidence>
<comment type="caution">
    <text evidence="3">The sequence shown here is derived from an EMBL/GenBank/DDBJ whole genome shotgun (WGS) entry which is preliminary data.</text>
</comment>
<dbReference type="PROSITE" id="PS50097">
    <property type="entry name" value="BTB"/>
    <property type="match status" value="1"/>
</dbReference>
<evidence type="ECO:0000256" key="1">
    <source>
        <dbReference type="SAM" id="MobiDB-lite"/>
    </source>
</evidence>
<organism evidence="3 4">
    <name type="scientific">Drechslerella dactyloides</name>
    <name type="common">Nematode-trapping fungus</name>
    <name type="synonym">Arthrobotrys dactyloides</name>
    <dbReference type="NCBI Taxonomy" id="74499"/>
    <lineage>
        <taxon>Eukaryota</taxon>
        <taxon>Fungi</taxon>
        <taxon>Dikarya</taxon>
        <taxon>Ascomycota</taxon>
        <taxon>Pezizomycotina</taxon>
        <taxon>Orbiliomycetes</taxon>
        <taxon>Orbiliales</taxon>
        <taxon>Orbiliaceae</taxon>
        <taxon>Drechslerella</taxon>
    </lineage>
</organism>
<sequence>MDKFSKLLESGKYSDFKIKCGSKEWLVHRAIICPQSEFFTRICDSNFKEGVNSELDLSADDPDHIEQMLHFLYSGQYNDLASDDPNSDSSPARTGKLTAETRKLFMYILDSYGTHPNAPGNDEDEEESEDEESEDEGSDDELEDDELEDDEPEDDESEDDESDSEDEGHPIAGRWGIGGIPRPRDASGASDQGSVQQSSPIPVDITGLLHHVAMYALGDRYFINDLKLLSAFRFACCLPEKWDHSLWAVVEEIDNNTSPDDGTLQDPIIKLCLRDSVRLLSDATFREKLTSFPAMELPLLRKHCLQANEQIDELKELPAIIKTLRAEVKIRGSDVQYLNAKLSAVKKTVRDKILPLTANWSGCRHCGVAFNSILEEHRSIESNVIVLFLRCKKCGAKHHRGGNGDRVEW</sequence>
<reference evidence="3" key="1">
    <citation type="submission" date="2023-01" db="EMBL/GenBank/DDBJ databases">
        <title>The chitinases involved in constricting ring structure development in the nematode-trapping fungus Drechslerella dactyloides.</title>
        <authorList>
            <person name="Wang R."/>
            <person name="Zhang L."/>
            <person name="Tang P."/>
            <person name="Li S."/>
            <person name="Liang L."/>
        </authorList>
    </citation>
    <scope>NUCLEOTIDE SEQUENCE</scope>
    <source>
        <strain evidence="3">YMF1.00031</strain>
    </source>
</reference>
<dbReference type="SUPFAM" id="SSF54695">
    <property type="entry name" value="POZ domain"/>
    <property type="match status" value="1"/>
</dbReference>
<dbReference type="Gene3D" id="3.30.710.10">
    <property type="entry name" value="Potassium Channel Kv1.1, Chain A"/>
    <property type="match status" value="1"/>
</dbReference>
<protein>
    <recommendedName>
        <fullName evidence="2">BTB domain-containing protein</fullName>
    </recommendedName>
</protein>
<feature type="compositionally biased region" description="Acidic residues" evidence="1">
    <location>
        <begin position="121"/>
        <end position="166"/>
    </location>
</feature>
<dbReference type="EMBL" id="JAQGDS010000012">
    <property type="protein sequence ID" value="KAJ6256853.1"/>
    <property type="molecule type" value="Genomic_DNA"/>
</dbReference>
<name>A0AAD6NHK0_DREDA</name>
<dbReference type="AlphaFoldDB" id="A0AAD6NHK0"/>
<dbReference type="Proteomes" id="UP001221413">
    <property type="component" value="Unassembled WGS sequence"/>
</dbReference>